<evidence type="ECO:0000256" key="11">
    <source>
        <dbReference type="SAM" id="Phobius"/>
    </source>
</evidence>
<dbReference type="GeneID" id="96007150"/>
<dbReference type="RefSeq" id="XP_069228487.1">
    <property type="nucleotide sequence ID" value="XM_069374312.1"/>
</dbReference>
<dbReference type="EMBL" id="JAAQHG020000019">
    <property type="protein sequence ID" value="KAL1585381.1"/>
    <property type="molecule type" value="Genomic_DNA"/>
</dbReference>
<evidence type="ECO:0000256" key="6">
    <source>
        <dbReference type="ARBA" id="ARBA00023180"/>
    </source>
</evidence>
<evidence type="ECO:0000313" key="14">
    <source>
        <dbReference type="Proteomes" id="UP000803884"/>
    </source>
</evidence>
<evidence type="ECO:0000256" key="10">
    <source>
        <dbReference type="SAM" id="MobiDB-lite"/>
    </source>
</evidence>
<evidence type="ECO:0000256" key="7">
    <source>
        <dbReference type="ARBA" id="ARBA00037703"/>
    </source>
</evidence>
<dbReference type="GO" id="GO:0016020">
    <property type="term" value="C:membrane"/>
    <property type="evidence" value="ECO:0007669"/>
    <property type="project" value="UniProtKB-SubCell"/>
</dbReference>
<feature type="compositionally biased region" description="Polar residues" evidence="10">
    <location>
        <begin position="155"/>
        <end position="164"/>
    </location>
</feature>
<keyword evidence="6" id="KW-0325">Glycoprotein</keyword>
<dbReference type="PANTHER" id="PTHR35518">
    <property type="entry name" value="MAINTENANCE OF TELOMOERE CAPPING"/>
    <property type="match status" value="1"/>
</dbReference>
<proteinExistence type="inferred from homology"/>
<evidence type="ECO:0000256" key="3">
    <source>
        <dbReference type="ARBA" id="ARBA00022729"/>
    </source>
</evidence>
<feature type="region of interest" description="Disordered" evidence="10">
    <location>
        <begin position="105"/>
        <end position="202"/>
    </location>
</feature>
<evidence type="ECO:0000313" key="13">
    <source>
        <dbReference type="EMBL" id="KAL1585381.1"/>
    </source>
</evidence>
<feature type="compositionally biased region" description="Polar residues" evidence="10">
    <location>
        <begin position="170"/>
        <end position="182"/>
    </location>
</feature>
<keyword evidence="2 11" id="KW-0812">Transmembrane</keyword>
<keyword evidence="14" id="KW-1185">Reference proteome</keyword>
<feature type="compositionally biased region" description="Low complexity" evidence="10">
    <location>
        <begin position="253"/>
        <end position="267"/>
    </location>
</feature>
<gene>
    <name evidence="13" type="ORF">WHR41_05707</name>
</gene>
<comment type="function">
    <text evidence="7">May be involved in telomere capping.</text>
</comment>
<reference evidence="13 14" key="1">
    <citation type="journal article" date="2020" name="Microbiol. Resour. Announc.">
        <title>Draft Genome Sequence of a Cladosporium Species Isolated from the Mesophotic Ascidian Didemnum maculosum.</title>
        <authorList>
            <person name="Gioti A."/>
            <person name="Siaperas R."/>
            <person name="Nikolaivits E."/>
            <person name="Le Goff G."/>
            <person name="Ouazzani J."/>
            <person name="Kotoulas G."/>
            <person name="Topakas E."/>
        </authorList>
    </citation>
    <scope>NUCLEOTIDE SEQUENCE [LARGE SCALE GENOMIC DNA]</scope>
    <source>
        <strain evidence="13 14">TM138-S3</strain>
    </source>
</reference>
<evidence type="ECO:0000259" key="12">
    <source>
        <dbReference type="Pfam" id="PF25506"/>
    </source>
</evidence>
<keyword evidence="3" id="KW-0732">Signal</keyword>
<dbReference type="Pfam" id="PF25506">
    <property type="entry name" value="TIM-barrel_MTC6"/>
    <property type="match status" value="1"/>
</dbReference>
<sequence length="662" mass="71013">MSASLYDPDADALPGDLDFIRSLSQRDLSAAIPVNYVTVPGVLLTPACFAFGRYDSASGAKCISNLLAAGFRRLEIDLYWDVSRTTWSFCPVELGEVQPQLSVTQASTTSQTSVESTTLAAEELGGTSEASPLRESEFATATARLRPRQTDTEEMTSLSRSSRSLVPASTFPSATTTQTLVDDSSAPGVQAPGPEPTDVPNDGTLLSVGGYICSTQLDFHAFMQILHGHFLDTEDNLNATTKYLIMNLHAAAPASDSDSSGSSPSDGNLPQGNNMLSSLIAANNSEYLYTPQALADQRADLNQPGSWLTVSPSDSPDTAYYDVNSDNNIDSTADGWPSESVVEFARAKRLFAGFGHIDSEMEGYNRSADASTIFPPDYIESPRDVTYASNGSITNGCIFNPDADSVESANNSWAITGTYSSDLLPADASLHLAQASNLTDCGISAVLNSTLSNTTADTDPLPYKSYALATIWSWADNEPQAPDNSLPDTNPATLNRCAVLNATTSRWQAHDCGASHHAACRVSSQPYTFRISDASAAYAKAGDACRGTNAFTASRSALENAYLSSAWRSYRAENAVDDELLWVDFNDLDVVRCWVIGQNGTCPYQAQQVGEGRTIVVPTVAAVIVFVLALLTVFIKCAANRRNTRRRRKRGDDGWDYEGVPS</sequence>
<evidence type="ECO:0000256" key="8">
    <source>
        <dbReference type="ARBA" id="ARBA00038159"/>
    </source>
</evidence>
<evidence type="ECO:0000256" key="4">
    <source>
        <dbReference type="ARBA" id="ARBA00022989"/>
    </source>
</evidence>
<keyword evidence="5 11" id="KW-0472">Membrane</keyword>
<protein>
    <recommendedName>
        <fullName evidence="9">Maintenance of telomere capping protein 6</fullName>
    </recommendedName>
</protein>
<name>A0AB34KNQ4_9PEZI</name>
<organism evidence="13 14">
    <name type="scientific">Cladosporium halotolerans</name>
    <dbReference type="NCBI Taxonomy" id="1052096"/>
    <lineage>
        <taxon>Eukaryota</taxon>
        <taxon>Fungi</taxon>
        <taxon>Dikarya</taxon>
        <taxon>Ascomycota</taxon>
        <taxon>Pezizomycotina</taxon>
        <taxon>Dothideomycetes</taxon>
        <taxon>Dothideomycetidae</taxon>
        <taxon>Cladosporiales</taxon>
        <taxon>Cladosporiaceae</taxon>
        <taxon>Cladosporium</taxon>
    </lineage>
</organism>
<comment type="subcellular location">
    <subcellularLocation>
        <location evidence="1">Membrane</location>
        <topology evidence="1">Single-pass type I membrane protein</topology>
    </subcellularLocation>
</comment>
<evidence type="ECO:0000256" key="1">
    <source>
        <dbReference type="ARBA" id="ARBA00004479"/>
    </source>
</evidence>
<dbReference type="PANTHER" id="PTHR35518:SF2">
    <property type="entry name" value="MAINTENANCE OF TELOMERE CAPPING PROTEIN 6"/>
    <property type="match status" value="1"/>
</dbReference>
<accession>A0AB34KNQ4</accession>
<feature type="domain" description="MTC6 partial TIM-barrel" evidence="12">
    <location>
        <begin position="23"/>
        <end position="455"/>
    </location>
</feature>
<feature type="transmembrane region" description="Helical" evidence="11">
    <location>
        <begin position="615"/>
        <end position="639"/>
    </location>
</feature>
<evidence type="ECO:0000256" key="5">
    <source>
        <dbReference type="ARBA" id="ARBA00023136"/>
    </source>
</evidence>
<feature type="compositionally biased region" description="Low complexity" evidence="10">
    <location>
        <begin position="105"/>
        <end position="118"/>
    </location>
</feature>
<evidence type="ECO:0000256" key="2">
    <source>
        <dbReference type="ARBA" id="ARBA00022692"/>
    </source>
</evidence>
<feature type="region of interest" description="Disordered" evidence="10">
    <location>
        <begin position="253"/>
        <end position="275"/>
    </location>
</feature>
<evidence type="ECO:0000256" key="9">
    <source>
        <dbReference type="ARBA" id="ARBA00039865"/>
    </source>
</evidence>
<keyword evidence="4 11" id="KW-1133">Transmembrane helix</keyword>
<dbReference type="Proteomes" id="UP000803884">
    <property type="component" value="Unassembled WGS sequence"/>
</dbReference>
<comment type="similarity">
    <text evidence="8">Belongs to the MTC6 family.</text>
</comment>
<dbReference type="AlphaFoldDB" id="A0AB34KNQ4"/>
<dbReference type="InterPro" id="IPR057530">
    <property type="entry name" value="TIM-barrel_MTC6"/>
</dbReference>
<comment type="caution">
    <text evidence="13">The sequence shown here is derived from an EMBL/GenBank/DDBJ whole genome shotgun (WGS) entry which is preliminary data.</text>
</comment>
<dbReference type="InterPro" id="IPR051008">
    <property type="entry name" value="Telomere_Capping_Maintenance"/>
</dbReference>